<organism evidence="7 8">
    <name type="scientific">Nocardia asteroides NBRC 15531</name>
    <dbReference type="NCBI Taxonomy" id="1110697"/>
    <lineage>
        <taxon>Bacteria</taxon>
        <taxon>Bacillati</taxon>
        <taxon>Actinomycetota</taxon>
        <taxon>Actinomycetes</taxon>
        <taxon>Mycobacteriales</taxon>
        <taxon>Nocardiaceae</taxon>
        <taxon>Nocardia</taxon>
    </lineage>
</organism>
<dbReference type="PRINTS" id="PR00469">
    <property type="entry name" value="PNDRDTASEII"/>
</dbReference>
<comment type="similarity">
    <text evidence="2">Belongs to the NADH dehydrogenase family.</text>
</comment>
<dbReference type="PANTHER" id="PTHR42913">
    <property type="entry name" value="APOPTOSIS-INDUCING FACTOR 1"/>
    <property type="match status" value="1"/>
</dbReference>
<evidence type="ECO:0000256" key="4">
    <source>
        <dbReference type="ARBA" id="ARBA00022827"/>
    </source>
</evidence>
<comment type="caution">
    <text evidence="7">The sequence shown here is derived from an EMBL/GenBank/DDBJ whole genome shotgun (WGS) entry which is preliminary data.</text>
</comment>
<dbReference type="GO" id="GO:0003955">
    <property type="term" value="F:NAD(P)H dehydrogenase (quinone) activity"/>
    <property type="evidence" value="ECO:0007669"/>
    <property type="project" value="TreeGrafter"/>
</dbReference>
<dbReference type="STRING" id="1824.SAMN05444423_108265"/>
<dbReference type="Proteomes" id="UP000017048">
    <property type="component" value="Unassembled WGS sequence"/>
</dbReference>
<dbReference type="AlphaFoldDB" id="U5EDT0"/>
<dbReference type="InterPro" id="IPR023753">
    <property type="entry name" value="FAD/NAD-binding_dom"/>
</dbReference>
<dbReference type="GeneID" id="91518484"/>
<dbReference type="Gene3D" id="3.50.50.100">
    <property type="match status" value="1"/>
</dbReference>
<gene>
    <name evidence="7" type="ORF">NCAST_24_01670</name>
</gene>
<dbReference type="SUPFAM" id="SSF51905">
    <property type="entry name" value="FAD/NAD(P)-binding domain"/>
    <property type="match status" value="2"/>
</dbReference>
<keyword evidence="8" id="KW-1185">Reference proteome</keyword>
<dbReference type="GO" id="GO:0019646">
    <property type="term" value="P:aerobic electron transport chain"/>
    <property type="evidence" value="ECO:0007669"/>
    <property type="project" value="TreeGrafter"/>
</dbReference>
<evidence type="ECO:0000256" key="5">
    <source>
        <dbReference type="ARBA" id="ARBA00023002"/>
    </source>
</evidence>
<feature type="domain" description="FAD/NAD(P)-binding" evidence="6">
    <location>
        <begin position="4"/>
        <end position="283"/>
    </location>
</feature>
<evidence type="ECO:0000259" key="6">
    <source>
        <dbReference type="Pfam" id="PF07992"/>
    </source>
</evidence>
<dbReference type="EMBL" id="BAFO02000024">
    <property type="protein sequence ID" value="GAD84561.1"/>
    <property type="molecule type" value="Genomic_DNA"/>
</dbReference>
<evidence type="ECO:0000313" key="8">
    <source>
        <dbReference type="Proteomes" id="UP000017048"/>
    </source>
</evidence>
<keyword evidence="4" id="KW-0274">FAD</keyword>
<dbReference type="InterPro" id="IPR036188">
    <property type="entry name" value="FAD/NAD-bd_sf"/>
</dbReference>
<dbReference type="Pfam" id="PF07992">
    <property type="entry name" value="Pyr_redox_2"/>
    <property type="match status" value="1"/>
</dbReference>
<comment type="cofactor">
    <cofactor evidence="1">
        <name>FAD</name>
        <dbReference type="ChEBI" id="CHEBI:57692"/>
    </cofactor>
</comment>
<dbReference type="eggNOG" id="COG1252">
    <property type="taxonomic scope" value="Bacteria"/>
</dbReference>
<name>U5EDT0_NOCAS</name>
<evidence type="ECO:0000256" key="3">
    <source>
        <dbReference type="ARBA" id="ARBA00022630"/>
    </source>
</evidence>
<protein>
    <submittedName>
        <fullName evidence="7">Oxidoreductase</fullName>
    </submittedName>
</protein>
<evidence type="ECO:0000313" key="7">
    <source>
        <dbReference type="EMBL" id="GAD84561.1"/>
    </source>
</evidence>
<dbReference type="RefSeq" id="WP_019047901.1">
    <property type="nucleotide sequence ID" value="NZ_BAFO02000024.1"/>
</dbReference>
<reference evidence="7 8" key="1">
    <citation type="journal article" date="2014" name="BMC Genomics">
        <title>Genome based analysis of type-I polyketide synthase and nonribosomal peptide synthetase gene clusters in seven strains of five representative Nocardia species.</title>
        <authorList>
            <person name="Komaki H."/>
            <person name="Ichikawa N."/>
            <person name="Hosoyama A."/>
            <person name="Takahashi-Nakaguchi A."/>
            <person name="Matsuzawa T."/>
            <person name="Suzuki K."/>
            <person name="Fujita N."/>
            <person name="Gonoi T."/>
        </authorList>
    </citation>
    <scope>NUCLEOTIDE SEQUENCE [LARGE SCALE GENOMIC DNA]</scope>
    <source>
        <strain evidence="7 8">NBRC 15531</strain>
    </source>
</reference>
<evidence type="ECO:0000256" key="1">
    <source>
        <dbReference type="ARBA" id="ARBA00001974"/>
    </source>
</evidence>
<proteinExistence type="inferred from homology"/>
<evidence type="ECO:0000256" key="2">
    <source>
        <dbReference type="ARBA" id="ARBA00005272"/>
    </source>
</evidence>
<accession>U5EDT0</accession>
<dbReference type="PANTHER" id="PTHR42913:SF3">
    <property type="entry name" value="64 KDA MITOCHONDRIAL NADH DEHYDROGENASE (EUROFUNG)"/>
    <property type="match status" value="1"/>
</dbReference>
<keyword evidence="3" id="KW-0285">Flavoprotein</keyword>
<keyword evidence="5" id="KW-0560">Oxidoreductase</keyword>
<dbReference type="OrthoDB" id="9784880at2"/>
<sequence length="368" mass="38481">MSADVVIVGAGYAGISAAKRLAAADGVRVAMVNPSPYFVERIRLHQYLAGTHPARRPLRAVLPARVELIVDTVTAIDERNHLLHTGSGRELRYGHLVYSPGSHSDAHDIRGAAAHAVSLGTWAEAEHARARLRALPPTATVTVIGGGLTGIEVAAELAETRSARVRLVTGELGHSVSPAARALVRLALTELGVSVTEQVAVAEVGDRKVTLTDGTVLSTDLAVATTAFAPSDLARGSGMEVDGSGALLVDQNLVSTSSPAIVGAGDGVALATAPLRMSCQAAIPAGIHAAETVLRLRSGHTPKPLRRKYIGQAVSLGRKNALVQFTDFTDRPLPHLVLTRGEAALVKEQISRATISAGQLGPVRYRWS</sequence>
<dbReference type="InterPro" id="IPR051169">
    <property type="entry name" value="NADH-Q_oxidoreductase"/>
</dbReference>
<dbReference type="PRINTS" id="PR00368">
    <property type="entry name" value="FADPNR"/>
</dbReference>